<evidence type="ECO:0008006" key="4">
    <source>
        <dbReference type="Google" id="ProtNLM"/>
    </source>
</evidence>
<keyword evidence="1" id="KW-1133">Transmembrane helix</keyword>
<dbReference type="AlphaFoldDB" id="A0A512CB46"/>
<proteinExistence type="predicted"/>
<dbReference type="RefSeq" id="WP_020889122.1">
    <property type="nucleotide sequence ID" value="NZ_BJYV01000007.1"/>
</dbReference>
<accession>A0A512CB46</accession>
<keyword evidence="1" id="KW-0472">Membrane</keyword>
<name>A0A512CB46_9BACT</name>
<feature type="transmembrane region" description="Helical" evidence="1">
    <location>
        <begin position="90"/>
        <end position="109"/>
    </location>
</feature>
<dbReference type="EMBL" id="BJYV01000007">
    <property type="protein sequence ID" value="GEO21438.1"/>
    <property type="molecule type" value="Genomic_DNA"/>
</dbReference>
<sequence>MKINPLKPRPEISNKPKLHKVYTQFEKLIEELKGIALTDKIIVFINASIDELNLISNEKLRSQTKKKQSKIITLVEKNLKIVPINHYRNTWMAIGMAAFGIPLGAALGASLGNMGLIGIGLPIGMAIGLAVGTGMDKKAQEEGRQLNLELKF</sequence>
<evidence type="ECO:0000313" key="3">
    <source>
        <dbReference type="Proteomes" id="UP000321301"/>
    </source>
</evidence>
<feature type="transmembrane region" description="Helical" evidence="1">
    <location>
        <begin position="115"/>
        <end position="135"/>
    </location>
</feature>
<reference evidence="2 3" key="1">
    <citation type="submission" date="2019-07" db="EMBL/GenBank/DDBJ databases">
        <title>Whole genome shotgun sequence of Cyclobacterium qasimii NBRC 106168.</title>
        <authorList>
            <person name="Hosoyama A."/>
            <person name="Uohara A."/>
            <person name="Ohji S."/>
            <person name="Ichikawa N."/>
        </authorList>
    </citation>
    <scope>NUCLEOTIDE SEQUENCE [LARGE SCALE GENOMIC DNA]</scope>
    <source>
        <strain evidence="2 3">NBRC 106168</strain>
    </source>
</reference>
<organism evidence="2 3">
    <name type="scientific">Cyclobacterium qasimii</name>
    <dbReference type="NCBI Taxonomy" id="1350429"/>
    <lineage>
        <taxon>Bacteria</taxon>
        <taxon>Pseudomonadati</taxon>
        <taxon>Bacteroidota</taxon>
        <taxon>Cytophagia</taxon>
        <taxon>Cytophagales</taxon>
        <taxon>Cyclobacteriaceae</taxon>
        <taxon>Cyclobacterium</taxon>
    </lineage>
</organism>
<evidence type="ECO:0000313" key="2">
    <source>
        <dbReference type="EMBL" id="GEO21438.1"/>
    </source>
</evidence>
<comment type="caution">
    <text evidence="2">The sequence shown here is derived from an EMBL/GenBank/DDBJ whole genome shotgun (WGS) entry which is preliminary data.</text>
</comment>
<keyword evidence="1" id="KW-0812">Transmembrane</keyword>
<dbReference type="Proteomes" id="UP000321301">
    <property type="component" value="Unassembled WGS sequence"/>
</dbReference>
<evidence type="ECO:0000256" key="1">
    <source>
        <dbReference type="SAM" id="Phobius"/>
    </source>
</evidence>
<protein>
    <recommendedName>
        <fullName evidence="4">Glycine zipper family protein</fullName>
    </recommendedName>
</protein>
<keyword evidence="3" id="KW-1185">Reference proteome</keyword>
<gene>
    <name evidence="2" type="ORF">CQA01_19720</name>
</gene>